<dbReference type="Proteomes" id="UP000299102">
    <property type="component" value="Unassembled WGS sequence"/>
</dbReference>
<dbReference type="AlphaFoldDB" id="A0A4C1SEU5"/>
<sequence>MSLSLIHSKRETRHVLCATNYPQKPYTSKEVFVSKANKIREATALADVCAENGRSAATCGLEGVIPSTSSGTDFLVKMRHGVFDLKSTGEYRESIQHFWWATVDNRCAMVHSTRTLRSRRDGGHGYCGRPDPRQAAAGALVNPRQISVDALKYVSFEEGQRAIGNETSSNCSTITAPRFAEAVFRQI</sequence>
<protein>
    <submittedName>
        <fullName evidence="1">Uncharacterized protein</fullName>
    </submittedName>
</protein>
<accession>A0A4C1SEU5</accession>
<gene>
    <name evidence="1" type="ORF">EVAR_74269_1</name>
</gene>
<organism evidence="1 2">
    <name type="scientific">Eumeta variegata</name>
    <name type="common">Bagworm moth</name>
    <name type="synonym">Eumeta japonica</name>
    <dbReference type="NCBI Taxonomy" id="151549"/>
    <lineage>
        <taxon>Eukaryota</taxon>
        <taxon>Metazoa</taxon>
        <taxon>Ecdysozoa</taxon>
        <taxon>Arthropoda</taxon>
        <taxon>Hexapoda</taxon>
        <taxon>Insecta</taxon>
        <taxon>Pterygota</taxon>
        <taxon>Neoptera</taxon>
        <taxon>Endopterygota</taxon>
        <taxon>Lepidoptera</taxon>
        <taxon>Glossata</taxon>
        <taxon>Ditrysia</taxon>
        <taxon>Tineoidea</taxon>
        <taxon>Psychidae</taxon>
        <taxon>Oiketicinae</taxon>
        <taxon>Eumeta</taxon>
    </lineage>
</organism>
<evidence type="ECO:0000313" key="1">
    <source>
        <dbReference type="EMBL" id="GBO99896.1"/>
    </source>
</evidence>
<reference evidence="1 2" key="1">
    <citation type="journal article" date="2019" name="Commun. Biol.">
        <title>The bagworm genome reveals a unique fibroin gene that provides high tensile strength.</title>
        <authorList>
            <person name="Kono N."/>
            <person name="Nakamura H."/>
            <person name="Ohtoshi R."/>
            <person name="Tomita M."/>
            <person name="Numata K."/>
            <person name="Arakawa K."/>
        </authorList>
    </citation>
    <scope>NUCLEOTIDE SEQUENCE [LARGE SCALE GENOMIC DNA]</scope>
</reference>
<proteinExistence type="predicted"/>
<name>A0A4C1SEU5_EUMVA</name>
<keyword evidence="2" id="KW-1185">Reference proteome</keyword>
<evidence type="ECO:0000313" key="2">
    <source>
        <dbReference type="Proteomes" id="UP000299102"/>
    </source>
</evidence>
<dbReference type="EMBL" id="BGZK01000004">
    <property type="protein sequence ID" value="GBO99896.1"/>
    <property type="molecule type" value="Genomic_DNA"/>
</dbReference>
<comment type="caution">
    <text evidence="1">The sequence shown here is derived from an EMBL/GenBank/DDBJ whole genome shotgun (WGS) entry which is preliminary data.</text>
</comment>